<feature type="compositionally biased region" description="Basic and acidic residues" evidence="15">
    <location>
        <begin position="326"/>
        <end position="341"/>
    </location>
</feature>
<evidence type="ECO:0000256" key="14">
    <source>
        <dbReference type="PROSITE-ProRule" id="PRU10141"/>
    </source>
</evidence>
<dbReference type="CDD" id="cd14002">
    <property type="entry name" value="STKc_STK36"/>
    <property type="match status" value="1"/>
</dbReference>
<evidence type="ECO:0000256" key="3">
    <source>
        <dbReference type="ARBA" id="ARBA00022490"/>
    </source>
</evidence>
<feature type="repeat" description="ARM" evidence="13">
    <location>
        <begin position="1182"/>
        <end position="1213"/>
    </location>
</feature>
<evidence type="ECO:0000256" key="9">
    <source>
        <dbReference type="ARBA" id="ARBA00023212"/>
    </source>
</evidence>
<evidence type="ECO:0000256" key="5">
    <source>
        <dbReference type="ARBA" id="ARBA00022679"/>
    </source>
</evidence>
<dbReference type="SMART" id="SM00185">
    <property type="entry name" value="ARM"/>
    <property type="match status" value="3"/>
</dbReference>
<evidence type="ECO:0000313" key="17">
    <source>
        <dbReference type="EMBL" id="PIK36048.1"/>
    </source>
</evidence>
<evidence type="ECO:0000256" key="15">
    <source>
        <dbReference type="SAM" id="MobiDB-lite"/>
    </source>
</evidence>
<dbReference type="PROSITE" id="PS00107">
    <property type="entry name" value="PROTEIN_KINASE_ATP"/>
    <property type="match status" value="1"/>
</dbReference>
<accession>A0A2G8JJY1</accession>
<dbReference type="InterPro" id="IPR008271">
    <property type="entry name" value="Ser/Thr_kinase_AS"/>
</dbReference>
<dbReference type="PROSITE" id="PS50011">
    <property type="entry name" value="PROTEIN_KINASE_DOM"/>
    <property type="match status" value="1"/>
</dbReference>
<gene>
    <name evidence="17" type="ORF">BSL78_27113</name>
</gene>
<dbReference type="EC" id="2.7.11.1" evidence="2"/>
<dbReference type="SUPFAM" id="SSF48371">
    <property type="entry name" value="ARM repeat"/>
    <property type="match status" value="1"/>
</dbReference>
<dbReference type="GO" id="GO:0004674">
    <property type="term" value="F:protein serine/threonine kinase activity"/>
    <property type="evidence" value="ECO:0007669"/>
    <property type="project" value="UniProtKB-KW"/>
</dbReference>
<dbReference type="InterPro" id="IPR000225">
    <property type="entry name" value="Armadillo"/>
</dbReference>
<keyword evidence="5" id="KW-0808">Transferase</keyword>
<evidence type="ECO:0000256" key="10">
    <source>
        <dbReference type="ARBA" id="ARBA00047899"/>
    </source>
</evidence>
<evidence type="ECO:0000256" key="7">
    <source>
        <dbReference type="ARBA" id="ARBA00022777"/>
    </source>
</evidence>
<organism evidence="17 18">
    <name type="scientific">Stichopus japonicus</name>
    <name type="common">Sea cucumber</name>
    <dbReference type="NCBI Taxonomy" id="307972"/>
    <lineage>
        <taxon>Eukaryota</taxon>
        <taxon>Metazoa</taxon>
        <taxon>Echinodermata</taxon>
        <taxon>Eleutherozoa</taxon>
        <taxon>Echinozoa</taxon>
        <taxon>Holothuroidea</taxon>
        <taxon>Aspidochirotacea</taxon>
        <taxon>Aspidochirotida</taxon>
        <taxon>Stichopodidae</taxon>
        <taxon>Apostichopus</taxon>
    </lineage>
</organism>
<dbReference type="Pfam" id="PF00069">
    <property type="entry name" value="Pkinase"/>
    <property type="match status" value="1"/>
</dbReference>
<evidence type="ECO:0000256" key="13">
    <source>
        <dbReference type="PROSITE-ProRule" id="PRU00259"/>
    </source>
</evidence>
<feature type="domain" description="Protein kinase" evidence="16">
    <location>
        <begin position="4"/>
        <end position="254"/>
    </location>
</feature>
<dbReference type="InterPro" id="IPR016024">
    <property type="entry name" value="ARM-type_fold"/>
</dbReference>
<dbReference type="InterPro" id="IPR011009">
    <property type="entry name" value="Kinase-like_dom_sf"/>
</dbReference>
<comment type="catalytic activity">
    <reaction evidence="10">
        <text>L-threonyl-[protein] + ATP = O-phospho-L-threonyl-[protein] + ADP + H(+)</text>
        <dbReference type="Rhea" id="RHEA:46608"/>
        <dbReference type="Rhea" id="RHEA-COMP:11060"/>
        <dbReference type="Rhea" id="RHEA-COMP:11605"/>
        <dbReference type="ChEBI" id="CHEBI:15378"/>
        <dbReference type="ChEBI" id="CHEBI:30013"/>
        <dbReference type="ChEBI" id="CHEBI:30616"/>
        <dbReference type="ChEBI" id="CHEBI:61977"/>
        <dbReference type="ChEBI" id="CHEBI:456216"/>
        <dbReference type="EC" id="2.7.11.1"/>
    </reaction>
</comment>
<dbReference type="Proteomes" id="UP000230750">
    <property type="component" value="Unassembled WGS sequence"/>
</dbReference>
<evidence type="ECO:0000256" key="4">
    <source>
        <dbReference type="ARBA" id="ARBA00022527"/>
    </source>
</evidence>
<dbReference type="PROSITE" id="PS00108">
    <property type="entry name" value="PROTEIN_KINASE_ST"/>
    <property type="match status" value="1"/>
</dbReference>
<protein>
    <recommendedName>
        <fullName evidence="2">non-specific serine/threonine protein kinase</fullName>
        <ecNumber evidence="2">2.7.11.1</ecNumber>
    </recommendedName>
    <alternativeName>
        <fullName evidence="12">Fused homolog</fullName>
    </alternativeName>
</protein>
<keyword evidence="8 14" id="KW-0067">ATP-binding</keyword>
<evidence type="ECO:0000256" key="12">
    <source>
        <dbReference type="ARBA" id="ARBA00075375"/>
    </source>
</evidence>
<name>A0A2G8JJY1_STIJA</name>
<evidence type="ECO:0000256" key="2">
    <source>
        <dbReference type="ARBA" id="ARBA00012513"/>
    </source>
</evidence>
<dbReference type="GO" id="GO:0007224">
    <property type="term" value="P:smoothened signaling pathway"/>
    <property type="evidence" value="ECO:0007669"/>
    <property type="project" value="TreeGrafter"/>
</dbReference>
<keyword evidence="7 17" id="KW-0418">Kinase</keyword>
<evidence type="ECO:0000256" key="11">
    <source>
        <dbReference type="ARBA" id="ARBA00048679"/>
    </source>
</evidence>
<feature type="region of interest" description="Disordered" evidence="15">
    <location>
        <begin position="289"/>
        <end position="364"/>
    </location>
</feature>
<evidence type="ECO:0000256" key="8">
    <source>
        <dbReference type="ARBA" id="ARBA00022840"/>
    </source>
</evidence>
<feature type="binding site" evidence="14">
    <location>
        <position position="33"/>
    </location>
    <ligand>
        <name>ATP</name>
        <dbReference type="ChEBI" id="CHEBI:30616"/>
    </ligand>
</feature>
<dbReference type="InterPro" id="IPR017441">
    <property type="entry name" value="Protein_kinase_ATP_BS"/>
</dbReference>
<dbReference type="InterPro" id="IPR000719">
    <property type="entry name" value="Prot_kinase_dom"/>
</dbReference>
<dbReference type="GO" id="GO:0005524">
    <property type="term" value="F:ATP binding"/>
    <property type="evidence" value="ECO:0007669"/>
    <property type="project" value="UniProtKB-UniRule"/>
</dbReference>
<dbReference type="FunFam" id="3.30.200.20:FF:000042">
    <property type="entry name" value="Aurora kinase A"/>
    <property type="match status" value="1"/>
</dbReference>
<dbReference type="PROSITE" id="PS50176">
    <property type="entry name" value="ARM_REPEAT"/>
    <property type="match status" value="1"/>
</dbReference>
<feature type="region of interest" description="Disordered" evidence="15">
    <location>
        <begin position="376"/>
        <end position="396"/>
    </location>
</feature>
<keyword evidence="6 14" id="KW-0547">Nucleotide-binding</keyword>
<sequence length="1320" mass="146804">MENYHILECIGEGSFGKVFRGRRKYTGKIVALKFIPKMGRSEKELQSLRKEIEIMRTLHHANIIEMLDTFETEKEVVAVTDYAEGELFQILEDDGTLPEEQVQVIACELVSALYYLHSHRILHRDMKPQNILLGKGGVVKLCDFGFARAMSVHTLVLTSIKGTPLYMAPELVEEKPYDHTTDLWSLGCILYELFVGTPPFYTNSIFQLVSLIIKDPVKWPKSMSPEFKSLLQGLLTKNPSQRLSWPHLMHHPFIADKVTVPDSLSQSIQFPFTEEPTIEVQAAKKKAVEMKKPNVAPGTTIMRKLKGREQEEKQADGQQEAWTEPNKPESKSKKLKQKQEKNSTSGKPSPSENPISQDYNKEFPTVEVESRKLVKKGGGKMRRSLDQVQLRDEEELDSEDEWDALCEVTNPEATHPSSLQGLICDPSLIQKISLRLDETIDQVLEGMLEGASRLRLALKVICNLLGSRGCVEDLEQFCSNLSIPGKILTFLTKLKDNTTVKKQPWCSQILIDTVSVITAYTTSDIGLQLNIDRAKSMMESALIFSGLLPWLLHVKQDEQLALRTQAIYCFIYQCETMDRSPPDFATGFYSGLGSNHGDCVVALLQTLNIDEAALKKLSAGLKDDVDASSHWEQLCGLSVGCLAELVYLPLGLDSCLEGKTKMAACVGEQMVKHPELTRIFVKFIKNPTFGENALKSVYFTCQASPVFAEFLSKEDEFIEIMLLLLQGKLEIDDMYQNIVYETALHTISVIVMLTENIPPKLVDTSVMFAAILLDSQVASHTTAAALLVSQLLVFGVMVEMPGEDLLAAFDSALTDLTQICVRCPFNYGVMDGLVMLLTQLLNVPQSMMARYMIESGVWNMLWQRVLQTVGLSESELEDITDGDADRDERQKMKKKVQCLPQWTLLSQGGLMAALQVMLRIFTMEPYQCVPTLCSPDSLPMVCLSSLISEEFLEALGDCAMLEVSHEDFASDILTNVTQLLCFPFAIDTHAAMLSAVMATMEDCYIVIKLVIGCQRYVSQSERLELMMGLVSRLVLCSEDFVEQFVYAETSTGQLFLSKAFSSSSSPDVKGEALSICTQLARSSDKHLPMIKKAVAGEKNDFLCLKALLGSSDVVVAARASGMMGNLLRHSDLFYSVLKSKPEVMRELLACLSNDDADVRKAATFAVGNAAYHTGDLYGQLIPAIPPLVQLLSDQMMRTRTNAAGALGNLTRHNHKLSAQLIKSKAPDYLLEVGCHDSQYGVQEVALVALRTMCKHPNLKQVLLKQKGLNKLSTLIHNIQSSDISIPVPRPGSNIARNTAESVLHHALRLQTSLKRTASAR</sequence>
<dbReference type="Pfam" id="PF13513">
    <property type="entry name" value="HEAT_EZ"/>
    <property type="match status" value="1"/>
</dbReference>
<dbReference type="STRING" id="307972.A0A2G8JJY1"/>
<comment type="caution">
    <text evidence="17">The sequence shown here is derived from an EMBL/GenBank/DDBJ whole genome shotgun (WGS) entry which is preliminary data.</text>
</comment>
<dbReference type="GO" id="GO:0005737">
    <property type="term" value="C:cytoplasm"/>
    <property type="evidence" value="ECO:0007669"/>
    <property type="project" value="TreeGrafter"/>
</dbReference>
<evidence type="ECO:0000313" key="18">
    <source>
        <dbReference type="Proteomes" id="UP000230750"/>
    </source>
</evidence>
<evidence type="ECO:0000259" key="16">
    <source>
        <dbReference type="PROSITE" id="PS50011"/>
    </source>
</evidence>
<comment type="catalytic activity">
    <reaction evidence="11">
        <text>L-seryl-[protein] + ATP = O-phospho-L-seryl-[protein] + ADP + H(+)</text>
        <dbReference type="Rhea" id="RHEA:17989"/>
        <dbReference type="Rhea" id="RHEA-COMP:9863"/>
        <dbReference type="Rhea" id="RHEA-COMP:11604"/>
        <dbReference type="ChEBI" id="CHEBI:15378"/>
        <dbReference type="ChEBI" id="CHEBI:29999"/>
        <dbReference type="ChEBI" id="CHEBI:30616"/>
        <dbReference type="ChEBI" id="CHEBI:83421"/>
        <dbReference type="ChEBI" id="CHEBI:456216"/>
        <dbReference type="EC" id="2.7.11.1"/>
    </reaction>
</comment>
<dbReference type="InterPro" id="IPR011989">
    <property type="entry name" value="ARM-like"/>
</dbReference>
<evidence type="ECO:0000256" key="1">
    <source>
        <dbReference type="ARBA" id="ARBA00004245"/>
    </source>
</evidence>
<dbReference type="Gene3D" id="1.25.10.10">
    <property type="entry name" value="Leucine-rich Repeat Variant"/>
    <property type="match status" value="2"/>
</dbReference>
<keyword evidence="4" id="KW-0723">Serine/threonine-protein kinase</keyword>
<dbReference type="EMBL" id="MRZV01001754">
    <property type="protein sequence ID" value="PIK36048.1"/>
    <property type="molecule type" value="Genomic_DNA"/>
</dbReference>
<dbReference type="OrthoDB" id="266718at2759"/>
<dbReference type="FunFam" id="1.10.510.10:FF:000292">
    <property type="entry name" value="Serine/threonine-protein kinase 36"/>
    <property type="match status" value="1"/>
</dbReference>
<keyword evidence="9" id="KW-0206">Cytoskeleton</keyword>
<dbReference type="Gene3D" id="1.10.510.10">
    <property type="entry name" value="Transferase(Phosphotransferase) domain 1"/>
    <property type="match status" value="1"/>
</dbReference>
<dbReference type="PANTHER" id="PTHR22983:SF6">
    <property type="entry name" value="SERINE_THREONINE-PROTEIN KINASE 36"/>
    <property type="match status" value="1"/>
</dbReference>
<dbReference type="SUPFAM" id="SSF56112">
    <property type="entry name" value="Protein kinase-like (PK-like)"/>
    <property type="match status" value="1"/>
</dbReference>
<dbReference type="SMART" id="SM00220">
    <property type="entry name" value="S_TKc"/>
    <property type="match status" value="1"/>
</dbReference>
<dbReference type="PANTHER" id="PTHR22983">
    <property type="entry name" value="PROTEIN KINASE RELATED"/>
    <property type="match status" value="1"/>
</dbReference>
<feature type="compositionally biased region" description="Polar residues" evidence="15">
    <location>
        <begin position="343"/>
        <end position="358"/>
    </location>
</feature>
<reference evidence="17 18" key="1">
    <citation type="journal article" date="2017" name="PLoS Biol.">
        <title>The sea cucumber genome provides insights into morphological evolution and visceral regeneration.</title>
        <authorList>
            <person name="Zhang X."/>
            <person name="Sun L."/>
            <person name="Yuan J."/>
            <person name="Sun Y."/>
            <person name="Gao Y."/>
            <person name="Zhang L."/>
            <person name="Li S."/>
            <person name="Dai H."/>
            <person name="Hamel J.F."/>
            <person name="Liu C."/>
            <person name="Yu Y."/>
            <person name="Liu S."/>
            <person name="Lin W."/>
            <person name="Guo K."/>
            <person name="Jin S."/>
            <person name="Xu P."/>
            <person name="Storey K.B."/>
            <person name="Huan P."/>
            <person name="Zhang T."/>
            <person name="Zhou Y."/>
            <person name="Zhang J."/>
            <person name="Lin C."/>
            <person name="Li X."/>
            <person name="Xing L."/>
            <person name="Huo D."/>
            <person name="Sun M."/>
            <person name="Wang L."/>
            <person name="Mercier A."/>
            <person name="Li F."/>
            <person name="Yang H."/>
            <person name="Xiang J."/>
        </authorList>
    </citation>
    <scope>NUCLEOTIDE SEQUENCE [LARGE SCALE GENOMIC DNA]</scope>
    <source>
        <strain evidence="17">Shaxun</strain>
        <tissue evidence="17">Muscle</tissue>
    </source>
</reference>
<proteinExistence type="predicted"/>
<comment type="subcellular location">
    <subcellularLocation>
        <location evidence="1">Cytoplasm</location>
        <location evidence="1">Cytoskeleton</location>
    </subcellularLocation>
</comment>
<keyword evidence="18" id="KW-1185">Reference proteome</keyword>
<keyword evidence="3" id="KW-0963">Cytoplasm</keyword>
<evidence type="ECO:0000256" key="6">
    <source>
        <dbReference type="ARBA" id="ARBA00022741"/>
    </source>
</evidence>
<dbReference type="GO" id="GO:0005856">
    <property type="term" value="C:cytoskeleton"/>
    <property type="evidence" value="ECO:0007669"/>
    <property type="project" value="UniProtKB-SubCell"/>
</dbReference>